<reference evidence="3" key="1">
    <citation type="journal article" date="2014" name="Int. J. Syst. Evol. Microbiol.">
        <title>Complete genome sequence of Corynebacterium casei LMG S-19264T (=DSM 44701T), isolated from a smear-ripened cheese.</title>
        <authorList>
            <consortium name="US DOE Joint Genome Institute (JGI-PGF)"/>
            <person name="Walter F."/>
            <person name="Albersmeier A."/>
            <person name="Kalinowski J."/>
            <person name="Ruckert C."/>
        </authorList>
    </citation>
    <scope>NUCLEOTIDE SEQUENCE</scope>
    <source>
        <strain evidence="3">CGMCC 1.12754</strain>
    </source>
</reference>
<accession>A0A917M817</accession>
<dbReference type="Gene3D" id="1.20.144.10">
    <property type="entry name" value="Phosphatidic acid phosphatase type 2/haloperoxidase"/>
    <property type="match status" value="1"/>
</dbReference>
<dbReference type="EMBL" id="BMFR01000016">
    <property type="protein sequence ID" value="GGG83400.1"/>
    <property type="molecule type" value="Genomic_DNA"/>
</dbReference>
<feature type="transmembrane region" description="Helical" evidence="1">
    <location>
        <begin position="160"/>
        <end position="182"/>
    </location>
</feature>
<protein>
    <submittedName>
        <fullName evidence="3">Phosphatidylglycerophosphatase B</fullName>
    </submittedName>
</protein>
<sequence>MPLSRKGKRGFLIAGTLFLMIIVVIFSFTYHDSHWSDLNTAVAVKLYNFLGDGWTSVLTSITNIGSGYFQLPLTGLLVMYFVFQRYYWVAGLVAFNIISVRLINRILKSVFEVARPNLEHLVHAGYYSFPSGHAMNSTAFYGLLAFLICSYIVKTKKQRFWTWLLVSALIVLIGFSRVYLGVHFPMDVLGGFAAGGAWLLISIFIHSFLPIKERARSEKDQIRG</sequence>
<comment type="caution">
    <text evidence="3">The sequence shown here is derived from an EMBL/GenBank/DDBJ whole genome shotgun (WGS) entry which is preliminary data.</text>
</comment>
<dbReference type="Pfam" id="PF01569">
    <property type="entry name" value="PAP2"/>
    <property type="match status" value="1"/>
</dbReference>
<feature type="transmembrane region" description="Helical" evidence="1">
    <location>
        <begin position="12"/>
        <end position="30"/>
    </location>
</feature>
<dbReference type="Proteomes" id="UP000622860">
    <property type="component" value="Unassembled WGS sequence"/>
</dbReference>
<dbReference type="RefSeq" id="WP_188456311.1">
    <property type="nucleotide sequence ID" value="NZ_BMFR01000016.1"/>
</dbReference>
<evidence type="ECO:0000313" key="4">
    <source>
        <dbReference type="Proteomes" id="UP000622860"/>
    </source>
</evidence>
<dbReference type="CDD" id="cd03392">
    <property type="entry name" value="PAP2_like_2"/>
    <property type="match status" value="1"/>
</dbReference>
<evidence type="ECO:0000259" key="2">
    <source>
        <dbReference type="SMART" id="SM00014"/>
    </source>
</evidence>
<feature type="transmembrane region" description="Helical" evidence="1">
    <location>
        <begin position="57"/>
        <end position="79"/>
    </location>
</feature>
<feature type="transmembrane region" description="Helical" evidence="1">
    <location>
        <begin position="134"/>
        <end position="153"/>
    </location>
</feature>
<dbReference type="PANTHER" id="PTHR14969:SF13">
    <property type="entry name" value="AT30094P"/>
    <property type="match status" value="1"/>
</dbReference>
<evidence type="ECO:0000313" key="3">
    <source>
        <dbReference type="EMBL" id="GGG83400.1"/>
    </source>
</evidence>
<dbReference type="SUPFAM" id="SSF48317">
    <property type="entry name" value="Acid phosphatase/Vanadium-dependent haloperoxidase"/>
    <property type="match status" value="1"/>
</dbReference>
<dbReference type="SMART" id="SM00014">
    <property type="entry name" value="acidPPc"/>
    <property type="match status" value="1"/>
</dbReference>
<reference evidence="3" key="2">
    <citation type="submission" date="2020-09" db="EMBL/GenBank/DDBJ databases">
        <authorList>
            <person name="Sun Q."/>
            <person name="Zhou Y."/>
        </authorList>
    </citation>
    <scope>NUCLEOTIDE SEQUENCE</scope>
    <source>
        <strain evidence="3">CGMCC 1.12754</strain>
    </source>
</reference>
<gene>
    <name evidence="3" type="ORF">GCM10011398_31290</name>
</gene>
<keyword evidence="1" id="KW-0472">Membrane</keyword>
<organism evidence="3 4">
    <name type="scientific">Virgibacillus oceani</name>
    <dbReference type="NCBI Taxonomy" id="1479511"/>
    <lineage>
        <taxon>Bacteria</taxon>
        <taxon>Bacillati</taxon>
        <taxon>Bacillota</taxon>
        <taxon>Bacilli</taxon>
        <taxon>Bacillales</taxon>
        <taxon>Bacillaceae</taxon>
        <taxon>Virgibacillus</taxon>
    </lineage>
</organism>
<keyword evidence="1" id="KW-0812">Transmembrane</keyword>
<keyword evidence="1" id="KW-1133">Transmembrane helix</keyword>
<dbReference type="AlphaFoldDB" id="A0A917M817"/>
<dbReference type="InterPro" id="IPR036938">
    <property type="entry name" value="PAP2/HPO_sf"/>
</dbReference>
<feature type="transmembrane region" description="Helical" evidence="1">
    <location>
        <begin position="86"/>
        <end position="103"/>
    </location>
</feature>
<feature type="domain" description="Phosphatidic acid phosphatase type 2/haloperoxidase" evidence="2">
    <location>
        <begin position="90"/>
        <end position="203"/>
    </location>
</feature>
<name>A0A917M817_9BACI</name>
<evidence type="ECO:0000256" key="1">
    <source>
        <dbReference type="SAM" id="Phobius"/>
    </source>
</evidence>
<keyword evidence="4" id="KW-1185">Reference proteome</keyword>
<proteinExistence type="predicted"/>
<dbReference type="PANTHER" id="PTHR14969">
    <property type="entry name" value="SPHINGOSINE-1-PHOSPHATE PHOSPHOHYDROLASE"/>
    <property type="match status" value="1"/>
</dbReference>
<feature type="transmembrane region" description="Helical" evidence="1">
    <location>
        <begin position="188"/>
        <end position="209"/>
    </location>
</feature>
<dbReference type="InterPro" id="IPR000326">
    <property type="entry name" value="PAP2/HPO"/>
</dbReference>